<evidence type="ECO:0000313" key="1">
    <source>
        <dbReference type="EMBL" id="CRK91536.1"/>
    </source>
</evidence>
<proteinExistence type="predicted"/>
<protein>
    <submittedName>
        <fullName evidence="1">CLUMA_CG005195, isoform A</fullName>
    </submittedName>
</protein>
<evidence type="ECO:0000313" key="2">
    <source>
        <dbReference type="Proteomes" id="UP000183832"/>
    </source>
</evidence>
<gene>
    <name evidence="1" type="ORF">CLUMA_CG005195</name>
</gene>
<accession>A0A1J1HTY9</accession>
<reference evidence="1 2" key="1">
    <citation type="submission" date="2015-04" db="EMBL/GenBank/DDBJ databases">
        <authorList>
            <person name="Syromyatnikov M.Y."/>
            <person name="Popov V.N."/>
        </authorList>
    </citation>
    <scope>NUCLEOTIDE SEQUENCE [LARGE SCALE GENOMIC DNA]</scope>
</reference>
<dbReference type="EMBL" id="CVRI01000021">
    <property type="protein sequence ID" value="CRK91536.1"/>
    <property type="molecule type" value="Genomic_DNA"/>
</dbReference>
<keyword evidence="2" id="KW-1185">Reference proteome</keyword>
<organism evidence="1 2">
    <name type="scientific">Clunio marinus</name>
    <dbReference type="NCBI Taxonomy" id="568069"/>
    <lineage>
        <taxon>Eukaryota</taxon>
        <taxon>Metazoa</taxon>
        <taxon>Ecdysozoa</taxon>
        <taxon>Arthropoda</taxon>
        <taxon>Hexapoda</taxon>
        <taxon>Insecta</taxon>
        <taxon>Pterygota</taxon>
        <taxon>Neoptera</taxon>
        <taxon>Endopterygota</taxon>
        <taxon>Diptera</taxon>
        <taxon>Nematocera</taxon>
        <taxon>Chironomoidea</taxon>
        <taxon>Chironomidae</taxon>
        <taxon>Clunio</taxon>
    </lineage>
</organism>
<sequence length="84" mass="10201">MNCYSLVQCTGYSIHVMFNEQLKEQHFEHSSQENNIYEFFKVLDGKYFVMPKTFCRMFSMVKDDLFALSLLRRRDESRKQVSWL</sequence>
<dbReference type="AlphaFoldDB" id="A0A1J1HTY9"/>
<dbReference type="Proteomes" id="UP000183832">
    <property type="component" value="Unassembled WGS sequence"/>
</dbReference>
<name>A0A1J1HTY9_9DIPT</name>